<dbReference type="KEGG" id="tput:QJT81_20355"/>
<proteinExistence type="predicted"/>
<protein>
    <submittedName>
        <fullName evidence="2">DUF559 domain-containing protein</fullName>
    </submittedName>
</protein>
<reference evidence="2" key="2">
    <citation type="submission" date="2023-04" db="EMBL/GenBank/DDBJ databases">
        <authorList>
            <person name="Beletskiy A.V."/>
            <person name="Mardanov A.V."/>
            <person name="Ravin N.V."/>
        </authorList>
    </citation>
    <scope>NUCLEOTIDE SEQUENCE</scope>
    <source>
        <strain evidence="2">GKL-02</strain>
    </source>
</reference>
<gene>
    <name evidence="2" type="ORF">QJT81_20355</name>
</gene>
<dbReference type="AlphaFoldDB" id="A0AA95KP43"/>
<dbReference type="InterPro" id="IPR011335">
    <property type="entry name" value="Restrct_endonuc-II-like"/>
</dbReference>
<dbReference type="InterPro" id="IPR047216">
    <property type="entry name" value="Endonuclease_DUF559_bact"/>
</dbReference>
<feature type="domain" description="DUF559" evidence="1">
    <location>
        <begin position="10"/>
        <end position="115"/>
    </location>
</feature>
<dbReference type="CDD" id="cd01038">
    <property type="entry name" value="Endonuclease_DUF559"/>
    <property type="match status" value="1"/>
</dbReference>
<name>A0AA95KP43_9GAMM</name>
<reference evidence="2" key="1">
    <citation type="journal article" date="2023" name="Int. J. Mol. Sci.">
        <title>Metagenomics Revealed a New Genus 'Candidatus Thiocaldithrix dubininis' gen. nov., sp. nov. and a New Species 'Candidatus Thiothrix putei' sp. nov. in the Family Thiotrichaceae, Some Members of Which Have Traits of Both Na+- and H+-Motive Energetics.</title>
        <authorList>
            <person name="Ravin N.V."/>
            <person name="Muntyan M.S."/>
            <person name="Smolyakov D.D."/>
            <person name="Rudenko T.S."/>
            <person name="Beletsky A.V."/>
            <person name="Mardanov A.V."/>
            <person name="Grabovich M.Y."/>
        </authorList>
    </citation>
    <scope>NUCLEOTIDE SEQUENCE</scope>
    <source>
        <strain evidence="2">GKL-02</strain>
    </source>
</reference>
<dbReference type="PANTHER" id="PTHR38590">
    <property type="entry name" value="BLL0828 PROTEIN"/>
    <property type="match status" value="1"/>
</dbReference>
<dbReference type="SUPFAM" id="SSF52980">
    <property type="entry name" value="Restriction endonuclease-like"/>
    <property type="match status" value="1"/>
</dbReference>
<dbReference type="EMBL" id="CP124756">
    <property type="protein sequence ID" value="WGZ94112.1"/>
    <property type="molecule type" value="Genomic_DNA"/>
</dbReference>
<organism evidence="2">
    <name type="scientific">Candidatus Thiothrix putei</name>
    <dbReference type="NCBI Taxonomy" id="3080811"/>
    <lineage>
        <taxon>Bacteria</taxon>
        <taxon>Pseudomonadati</taxon>
        <taxon>Pseudomonadota</taxon>
        <taxon>Gammaproteobacteria</taxon>
        <taxon>Thiotrichales</taxon>
        <taxon>Thiotrichaceae</taxon>
        <taxon>Thiothrix</taxon>
    </lineage>
</organism>
<dbReference type="Pfam" id="PF04480">
    <property type="entry name" value="DUF559"/>
    <property type="match status" value="1"/>
</dbReference>
<accession>A0AA95KP43</accession>
<dbReference type="Gene3D" id="3.40.960.10">
    <property type="entry name" value="VSR Endonuclease"/>
    <property type="match status" value="1"/>
</dbReference>
<evidence type="ECO:0000259" key="1">
    <source>
        <dbReference type="Pfam" id="PF04480"/>
    </source>
</evidence>
<dbReference type="Proteomes" id="UP001301326">
    <property type="component" value="Chromosome"/>
</dbReference>
<dbReference type="InterPro" id="IPR007569">
    <property type="entry name" value="DUF559"/>
</dbReference>
<sequence length="121" mass="14789">MEKENNKIHRDLARNLRKNMTLPEQQLWKALRKCQLNGYRFRRQMVLGRYIADFVCLEARLVIELDGNHHGEQQGYDRERDNWMQQQQFQVLRFWNHEILNHQEAVLQQIRQALQRSHHAS</sequence>
<evidence type="ECO:0000313" key="2">
    <source>
        <dbReference type="EMBL" id="WGZ94112.1"/>
    </source>
</evidence>
<dbReference type="PANTHER" id="PTHR38590:SF1">
    <property type="entry name" value="BLL0828 PROTEIN"/>
    <property type="match status" value="1"/>
</dbReference>